<gene>
    <name evidence="17" type="ORF">NP493_312g09027</name>
</gene>
<evidence type="ECO:0000256" key="15">
    <source>
        <dbReference type="ARBA" id="ARBA00046055"/>
    </source>
</evidence>
<dbReference type="GO" id="GO:0005524">
    <property type="term" value="F:ATP binding"/>
    <property type="evidence" value="ECO:0007669"/>
    <property type="project" value="UniProtKB-KW"/>
</dbReference>
<dbReference type="GO" id="GO:0015937">
    <property type="term" value="P:coenzyme A biosynthetic process"/>
    <property type="evidence" value="ECO:0007669"/>
    <property type="project" value="UniProtKB-KW"/>
</dbReference>
<keyword evidence="12" id="KW-0464">Manganese</keyword>
<comment type="function">
    <text evidence="15">Phosphatase which shows a preference for 4'-phosphopantetheine and its oxidatively damaged forms (sulfonate or S-sulfonate), providing strong indirect evidence that the phosphatase activity pre-empts damage in the coenzyme A (CoA) pathway. Hydrolyzing excess 4'-phosphopantetheine could constitute a directed overflow mechanism to prevent its oxidation to the S-sulfonate, sulfonate, or other forms. Hydrolyzing 4'-phosphopantetheine sulfonate or S-sulfonate would forestall their conversion to inactive forms of CoA and acyl carrier protein. May play a role in the physiological regulation of CoA intracellular levels.</text>
</comment>
<organism evidence="17 18">
    <name type="scientific">Ridgeia piscesae</name>
    <name type="common">Tubeworm</name>
    <dbReference type="NCBI Taxonomy" id="27915"/>
    <lineage>
        <taxon>Eukaryota</taxon>
        <taxon>Metazoa</taxon>
        <taxon>Spiralia</taxon>
        <taxon>Lophotrochozoa</taxon>
        <taxon>Annelida</taxon>
        <taxon>Polychaeta</taxon>
        <taxon>Sedentaria</taxon>
        <taxon>Canalipalpata</taxon>
        <taxon>Sabellida</taxon>
        <taxon>Siboglinidae</taxon>
        <taxon>Ridgeia</taxon>
    </lineage>
</organism>
<evidence type="ECO:0000256" key="12">
    <source>
        <dbReference type="ARBA" id="ARBA00023211"/>
    </source>
</evidence>
<dbReference type="AlphaFoldDB" id="A0AAD9L5Z8"/>
<evidence type="ECO:0000256" key="11">
    <source>
        <dbReference type="ARBA" id="ARBA00023074"/>
    </source>
</evidence>
<comment type="cofactor">
    <cofactor evidence="2">
        <name>Ni(2+)</name>
        <dbReference type="ChEBI" id="CHEBI:49786"/>
    </cofactor>
</comment>
<dbReference type="NCBIfam" id="TIGR00555">
    <property type="entry name" value="panK_eukar"/>
    <property type="match status" value="1"/>
</dbReference>
<keyword evidence="7" id="KW-0547">Nucleotide-binding</keyword>
<comment type="subunit">
    <text evidence="3">Homodimer. Interacts with PKM.</text>
</comment>
<dbReference type="FunFam" id="3.30.420.510:FF:000008">
    <property type="entry name" value="Pantothenate kinase"/>
    <property type="match status" value="1"/>
</dbReference>
<keyword evidence="8" id="KW-0378">Hydrolase</keyword>
<dbReference type="FunFam" id="3.30.420.40:FF:000067">
    <property type="entry name" value="Pantothenate kinase 4"/>
    <property type="match status" value="1"/>
</dbReference>
<evidence type="ECO:0000256" key="5">
    <source>
        <dbReference type="ARBA" id="ARBA00022596"/>
    </source>
</evidence>
<keyword evidence="6" id="KW-0479">Metal-binding</keyword>
<dbReference type="InterPro" id="IPR004567">
    <property type="entry name" value="Type_II_PanK"/>
</dbReference>
<proteinExistence type="predicted"/>
<evidence type="ECO:0000256" key="1">
    <source>
        <dbReference type="ARBA" id="ARBA00001936"/>
    </source>
</evidence>
<evidence type="ECO:0000256" key="6">
    <source>
        <dbReference type="ARBA" id="ARBA00022723"/>
    </source>
</evidence>
<dbReference type="Gene3D" id="1.10.285.20">
    <property type="entry name" value="Uncharacterised protein PF01937, DUF89, domain 2"/>
    <property type="match status" value="1"/>
</dbReference>
<evidence type="ECO:0000256" key="4">
    <source>
        <dbReference type="ARBA" id="ARBA00019490"/>
    </source>
</evidence>
<dbReference type="Proteomes" id="UP001209878">
    <property type="component" value="Unassembled WGS sequence"/>
</dbReference>
<evidence type="ECO:0000256" key="8">
    <source>
        <dbReference type="ARBA" id="ARBA00022801"/>
    </source>
</evidence>
<dbReference type="Pfam" id="PF03630">
    <property type="entry name" value="Fumble"/>
    <property type="match status" value="1"/>
</dbReference>
<dbReference type="GO" id="GO:0004594">
    <property type="term" value="F:pantothenate kinase activity"/>
    <property type="evidence" value="ECO:0007669"/>
    <property type="project" value="TreeGrafter"/>
</dbReference>
<comment type="catalytic activity">
    <reaction evidence="13">
        <text>(R)-4'-phospho-S-sulfopantetheine + H2O = (R)-S-sulfopantetheine + phosphate</text>
        <dbReference type="Rhea" id="RHEA:68340"/>
        <dbReference type="ChEBI" id="CHEBI:15377"/>
        <dbReference type="ChEBI" id="CHEBI:43474"/>
        <dbReference type="ChEBI" id="CHEBI:177302"/>
        <dbReference type="ChEBI" id="CHEBI:177303"/>
    </reaction>
    <physiologicalReaction direction="left-to-right" evidence="13">
        <dbReference type="Rhea" id="RHEA:68341"/>
    </physiologicalReaction>
</comment>
<dbReference type="InterPro" id="IPR036075">
    <property type="entry name" value="ARMT-1-like_metal-bd_sf"/>
</dbReference>
<dbReference type="SUPFAM" id="SSF111321">
    <property type="entry name" value="AF1104-like"/>
    <property type="match status" value="1"/>
</dbReference>
<keyword evidence="11" id="KW-0944">Nitration</keyword>
<reference evidence="17" key="1">
    <citation type="journal article" date="2023" name="Mol. Biol. Evol.">
        <title>Third-Generation Sequencing Reveals the Adaptive Role of the Epigenome in Three Deep-Sea Polychaetes.</title>
        <authorList>
            <person name="Perez M."/>
            <person name="Aroh O."/>
            <person name="Sun Y."/>
            <person name="Lan Y."/>
            <person name="Juniper S.K."/>
            <person name="Young C.R."/>
            <person name="Angers B."/>
            <person name="Qian P.Y."/>
        </authorList>
    </citation>
    <scope>NUCLEOTIDE SEQUENCE</scope>
    <source>
        <strain evidence="17">R07B-5</strain>
    </source>
</reference>
<evidence type="ECO:0000256" key="13">
    <source>
        <dbReference type="ARBA" id="ARBA00029347"/>
    </source>
</evidence>
<comment type="caution">
    <text evidence="17">The sequence shown here is derived from an EMBL/GenBank/DDBJ whole genome shotgun (WGS) entry which is preliminary data.</text>
</comment>
<dbReference type="GO" id="GO:0016787">
    <property type="term" value="F:hydrolase activity"/>
    <property type="evidence" value="ECO:0007669"/>
    <property type="project" value="UniProtKB-KW"/>
</dbReference>
<evidence type="ECO:0000256" key="9">
    <source>
        <dbReference type="ARBA" id="ARBA00022840"/>
    </source>
</evidence>
<evidence type="ECO:0000256" key="2">
    <source>
        <dbReference type="ARBA" id="ARBA00001967"/>
    </source>
</evidence>
<evidence type="ECO:0000313" key="18">
    <source>
        <dbReference type="Proteomes" id="UP001209878"/>
    </source>
</evidence>
<dbReference type="SUPFAM" id="SSF53067">
    <property type="entry name" value="Actin-like ATPase domain"/>
    <property type="match status" value="2"/>
</dbReference>
<dbReference type="GO" id="GO:0046872">
    <property type="term" value="F:metal ion binding"/>
    <property type="evidence" value="ECO:0007669"/>
    <property type="project" value="UniProtKB-KW"/>
</dbReference>
<dbReference type="EMBL" id="JAODUO010000311">
    <property type="protein sequence ID" value="KAK2183470.1"/>
    <property type="molecule type" value="Genomic_DNA"/>
</dbReference>
<comment type="cofactor">
    <cofactor evidence="1">
        <name>Mn(2+)</name>
        <dbReference type="ChEBI" id="CHEBI:29035"/>
    </cofactor>
</comment>
<keyword evidence="10" id="KW-0173">Coenzyme A biosynthesis</keyword>
<sequence length="788" mass="89257">MAESTSYADSIILPTDEIFRNLKNAKWFAMDIGGALAKLAYYSTMPRKRSLITESSEGSGEEIYSVDQKEEMCDHLHFIKFETRYIETCLLFIRENLVGSRESMQGKIIKVTGGGAYRYKDILSNTLGVQVDKEDEMECLIKGCNFLLKNITDEAFLYQKKANVEYKFQTIEAEMIFPYLLVNIGSGVSIFKVQSESVYERIAGTSIGGGTFWGLGSILTKARGFDELLALAERGDHRNIDMLVKDIYGGAYSLLGLPADLIASSFGKAVSSAQDNYSAPSLNFHDADIAKSLLITISNDIGQIATLNAQLHSMKRIYFGGYFIRGHQTTMHTITYAVNYWSKGTIQPLFLRHEGYLGAIGAFLKGAEEEDFDKYSWDEKGSWGENYACSSGLQSPKVMEHPWMKPHSPTFDILELDRFAKPLVSCPVLLDPASYFPDTEDLTQDKVAREYWLQCFEQANGKLVERAIRSQASTPDATQRAARFMEKYLRRLKELHEYPCAYGTLTVRSLLDTREQCMQEFHFADPYLQQKQQDNEKALKLLDMRLEELNAMTWSERHLALVKGLLAGNVFDWGAKYVAALMEAGEGFGFKKALEEIEGRPWLFDDFDQWLDRMRGEAHHCAVIFVDNSGIDVILGVFPFARELLNRGTRVILCANSRPALNDVTYNELTILTKRVAAMSRDIERALQQDQLLVMESGQASPCLDLRYIDFDLSEMMRRHGTDLIVLEGMGRAIHTNLHAVFSCESLKIAMLKNEWLANRLGGKMFSVVFRYEKKRKVVSNSHSSHSH</sequence>
<keyword evidence="18" id="KW-1185">Reference proteome</keyword>
<evidence type="ECO:0000313" key="17">
    <source>
        <dbReference type="EMBL" id="KAK2183470.1"/>
    </source>
</evidence>
<dbReference type="Gene3D" id="3.30.420.40">
    <property type="match status" value="1"/>
</dbReference>
<dbReference type="Pfam" id="PF01937">
    <property type="entry name" value="ARMT1-like_dom"/>
    <property type="match status" value="1"/>
</dbReference>
<dbReference type="FunFam" id="3.40.50.10880:FF:000001">
    <property type="entry name" value="Pantothenate kinase 4"/>
    <property type="match status" value="1"/>
</dbReference>
<dbReference type="PANTHER" id="PTHR12280">
    <property type="entry name" value="PANTOTHENATE KINASE"/>
    <property type="match status" value="1"/>
</dbReference>
<dbReference type="GO" id="GO:0005829">
    <property type="term" value="C:cytosol"/>
    <property type="evidence" value="ECO:0007669"/>
    <property type="project" value="TreeGrafter"/>
</dbReference>
<dbReference type="CDD" id="cd24123">
    <property type="entry name" value="ASKHA_NBD_PanK-II_Pank4"/>
    <property type="match status" value="1"/>
</dbReference>
<dbReference type="InterPro" id="IPR035073">
    <property type="entry name" value="At2g17340_3_helix_bundle"/>
</dbReference>
<feature type="domain" description="Damage-control phosphatase ARMT1-like metal-binding" evidence="16">
    <location>
        <begin position="464"/>
        <end position="765"/>
    </location>
</feature>
<dbReference type="InterPro" id="IPR002791">
    <property type="entry name" value="ARMT1-like_metal-bd"/>
</dbReference>
<dbReference type="PANTHER" id="PTHR12280:SF20">
    <property type="entry name" value="4'-PHOSPHOPANTETHEINE PHOSPHATASE"/>
    <property type="match status" value="1"/>
</dbReference>
<dbReference type="Gene3D" id="3.30.420.510">
    <property type="match status" value="1"/>
</dbReference>
<keyword evidence="5" id="KW-0533">Nickel</keyword>
<evidence type="ECO:0000259" key="16">
    <source>
        <dbReference type="Pfam" id="PF01937"/>
    </source>
</evidence>
<accession>A0AAD9L5Z8</accession>
<dbReference type="InterPro" id="IPR043129">
    <property type="entry name" value="ATPase_NBD"/>
</dbReference>
<keyword evidence="9" id="KW-0067">ATP-binding</keyword>
<dbReference type="GO" id="GO:0005634">
    <property type="term" value="C:nucleus"/>
    <property type="evidence" value="ECO:0007669"/>
    <property type="project" value="TreeGrafter"/>
</dbReference>
<name>A0AAD9L5Z8_RIDPI</name>
<dbReference type="Gene3D" id="1.20.1700.10">
    <property type="entry name" value="AF1104-like"/>
    <property type="match status" value="1"/>
</dbReference>
<protein>
    <recommendedName>
        <fullName evidence="4">4'-phosphopantetheine phosphatase</fullName>
    </recommendedName>
    <alternativeName>
        <fullName evidence="14">Inactive pantothenic acid kinase 4</fullName>
    </alternativeName>
</protein>
<evidence type="ECO:0000256" key="10">
    <source>
        <dbReference type="ARBA" id="ARBA00022993"/>
    </source>
</evidence>
<evidence type="ECO:0000256" key="7">
    <source>
        <dbReference type="ARBA" id="ARBA00022741"/>
    </source>
</evidence>
<evidence type="ECO:0000256" key="3">
    <source>
        <dbReference type="ARBA" id="ARBA00011388"/>
    </source>
</evidence>
<evidence type="ECO:0000256" key="14">
    <source>
        <dbReference type="ARBA" id="ARBA00032948"/>
    </source>
</evidence>
<dbReference type="Gene3D" id="3.40.50.10880">
    <property type="entry name" value="Uncharacterised protein PF01937, DUF89, domain 3"/>
    <property type="match status" value="1"/>
</dbReference>